<evidence type="ECO:0000313" key="2">
    <source>
        <dbReference type="Proteomes" id="UP001218218"/>
    </source>
</evidence>
<proteinExistence type="predicted"/>
<organism evidence="1 2">
    <name type="scientific">Mycena albidolilacea</name>
    <dbReference type="NCBI Taxonomy" id="1033008"/>
    <lineage>
        <taxon>Eukaryota</taxon>
        <taxon>Fungi</taxon>
        <taxon>Dikarya</taxon>
        <taxon>Basidiomycota</taxon>
        <taxon>Agaricomycotina</taxon>
        <taxon>Agaricomycetes</taxon>
        <taxon>Agaricomycetidae</taxon>
        <taxon>Agaricales</taxon>
        <taxon>Marasmiineae</taxon>
        <taxon>Mycenaceae</taxon>
        <taxon>Mycena</taxon>
    </lineage>
</organism>
<name>A0AAD6ZK26_9AGAR</name>
<dbReference type="AlphaFoldDB" id="A0AAD6ZK26"/>
<keyword evidence="2" id="KW-1185">Reference proteome</keyword>
<sequence>MCIRTADNVTLVVQGQEDDAEQPRVEPGTQLHGSILLERTENIKSVVLQIEGLLETLPLPSSYMSIPLFRITEELYTIESPSSTPAHNFAFSHSLPPKFRYHDKLYPLPPTCHVSFDNLHFVKCAYRITVTVVSARHRRASFLTKSNHVSFELNYRPRTRPSQPLIANPSLVETVKLCPEEWTQCSKVVDVSRLPVLCDVSFISPSGMISMLNRKYQLFMPSIRAFCVEDPIPFHLQLSSVESSHPNIGSAEPPRVKVRIMRRITMIATDRMAERCIVLGEGTLQPLPTHGTHATLNWQGEAHCRDPRSIVGTFDCGPAVAVMDMLVIDILPPLGCPVQHASFGFPIKLTTHRWDHYD</sequence>
<dbReference type="EMBL" id="JARIHO010000042">
    <property type="protein sequence ID" value="KAJ7326374.1"/>
    <property type="molecule type" value="Genomic_DNA"/>
</dbReference>
<gene>
    <name evidence="1" type="ORF">DFH08DRAFT_338093</name>
</gene>
<dbReference type="Proteomes" id="UP001218218">
    <property type="component" value="Unassembled WGS sequence"/>
</dbReference>
<accession>A0AAD6ZK26</accession>
<comment type="caution">
    <text evidence="1">The sequence shown here is derived from an EMBL/GenBank/DDBJ whole genome shotgun (WGS) entry which is preliminary data.</text>
</comment>
<reference evidence="1" key="1">
    <citation type="submission" date="2023-03" db="EMBL/GenBank/DDBJ databases">
        <title>Massive genome expansion in bonnet fungi (Mycena s.s.) driven by repeated elements and novel gene families across ecological guilds.</title>
        <authorList>
            <consortium name="Lawrence Berkeley National Laboratory"/>
            <person name="Harder C.B."/>
            <person name="Miyauchi S."/>
            <person name="Viragh M."/>
            <person name="Kuo A."/>
            <person name="Thoen E."/>
            <person name="Andreopoulos B."/>
            <person name="Lu D."/>
            <person name="Skrede I."/>
            <person name="Drula E."/>
            <person name="Henrissat B."/>
            <person name="Morin E."/>
            <person name="Kohler A."/>
            <person name="Barry K."/>
            <person name="LaButti K."/>
            <person name="Morin E."/>
            <person name="Salamov A."/>
            <person name="Lipzen A."/>
            <person name="Mereny Z."/>
            <person name="Hegedus B."/>
            <person name="Baldrian P."/>
            <person name="Stursova M."/>
            <person name="Weitz H."/>
            <person name="Taylor A."/>
            <person name="Grigoriev I.V."/>
            <person name="Nagy L.G."/>
            <person name="Martin F."/>
            <person name="Kauserud H."/>
        </authorList>
    </citation>
    <scope>NUCLEOTIDE SEQUENCE</scope>
    <source>
        <strain evidence="1">CBHHK002</strain>
    </source>
</reference>
<protein>
    <submittedName>
        <fullName evidence="1">Uncharacterized protein</fullName>
    </submittedName>
</protein>
<evidence type="ECO:0000313" key="1">
    <source>
        <dbReference type="EMBL" id="KAJ7326374.1"/>
    </source>
</evidence>